<proteinExistence type="predicted"/>
<evidence type="ECO:0008006" key="3">
    <source>
        <dbReference type="Google" id="ProtNLM"/>
    </source>
</evidence>
<dbReference type="OrthoDB" id="411173at2759"/>
<gene>
    <name evidence="1" type="ORF">OXX778_LOCUS20135</name>
</gene>
<dbReference type="Proteomes" id="UP000663879">
    <property type="component" value="Unassembled WGS sequence"/>
</dbReference>
<dbReference type="EMBL" id="CAJNOC010006513">
    <property type="protein sequence ID" value="CAF1079728.1"/>
    <property type="molecule type" value="Genomic_DNA"/>
</dbReference>
<protein>
    <recommendedName>
        <fullName evidence="3">RNA-directed DNA polymerase from mobile element jockey-like</fullName>
    </recommendedName>
</protein>
<keyword evidence="2" id="KW-1185">Reference proteome</keyword>
<name>A0A814MJ74_9BILA</name>
<organism evidence="1 2">
    <name type="scientific">Brachionus calyciflorus</name>
    <dbReference type="NCBI Taxonomy" id="104777"/>
    <lineage>
        <taxon>Eukaryota</taxon>
        <taxon>Metazoa</taxon>
        <taxon>Spiralia</taxon>
        <taxon>Gnathifera</taxon>
        <taxon>Rotifera</taxon>
        <taxon>Eurotatoria</taxon>
        <taxon>Monogononta</taxon>
        <taxon>Pseudotrocha</taxon>
        <taxon>Ploima</taxon>
        <taxon>Brachionidae</taxon>
        <taxon>Brachionus</taxon>
    </lineage>
</organism>
<sequence length="143" mass="16016">MFLDGLFTHDIRLLKSEKNGEIITDLAEISNILNDQFKSVSISDATESFPFMDAKTKVKCDPNKDTLFECEKIIEKLKKIDPSKTMGPDKVSSTVLKNCAESFSLAFSIIFKKSYESGEVPELWKHANVTPIHKGGSKLSQKN</sequence>
<dbReference type="PANTHER" id="PTHR33395">
    <property type="entry name" value="TRANSCRIPTASE, PUTATIVE-RELATED-RELATED"/>
    <property type="match status" value="1"/>
</dbReference>
<comment type="caution">
    <text evidence="1">The sequence shown here is derived from an EMBL/GenBank/DDBJ whole genome shotgun (WGS) entry which is preliminary data.</text>
</comment>
<dbReference type="PANTHER" id="PTHR33395:SF22">
    <property type="entry name" value="REVERSE TRANSCRIPTASE DOMAIN-CONTAINING PROTEIN"/>
    <property type="match status" value="1"/>
</dbReference>
<evidence type="ECO:0000313" key="2">
    <source>
        <dbReference type="Proteomes" id="UP000663879"/>
    </source>
</evidence>
<dbReference type="AlphaFoldDB" id="A0A814MJ74"/>
<evidence type="ECO:0000313" key="1">
    <source>
        <dbReference type="EMBL" id="CAF1079728.1"/>
    </source>
</evidence>
<accession>A0A814MJ74</accession>
<reference evidence="1" key="1">
    <citation type="submission" date="2021-02" db="EMBL/GenBank/DDBJ databases">
        <authorList>
            <person name="Nowell W R."/>
        </authorList>
    </citation>
    <scope>NUCLEOTIDE SEQUENCE</scope>
    <source>
        <strain evidence="1">Ploen Becks lab</strain>
    </source>
</reference>